<dbReference type="Gene3D" id="1.10.8.60">
    <property type="match status" value="1"/>
</dbReference>
<dbReference type="SMART" id="SM00382">
    <property type="entry name" value="AAA"/>
    <property type="match status" value="1"/>
</dbReference>
<dbReference type="CDD" id="cd00009">
    <property type="entry name" value="AAA"/>
    <property type="match status" value="1"/>
</dbReference>
<dbReference type="SMART" id="SM00065">
    <property type="entry name" value="GAF"/>
    <property type="match status" value="1"/>
</dbReference>
<gene>
    <name evidence="7" type="ORF">AMJ40_06155</name>
</gene>
<dbReference type="InterPro" id="IPR029016">
    <property type="entry name" value="GAF-like_dom_sf"/>
</dbReference>
<evidence type="ECO:0000256" key="5">
    <source>
        <dbReference type="ARBA" id="ARBA00023163"/>
    </source>
</evidence>
<keyword evidence="1" id="KW-0547">Nucleotide-binding</keyword>
<dbReference type="Pfam" id="PF25601">
    <property type="entry name" value="AAA_lid_14"/>
    <property type="match status" value="1"/>
</dbReference>
<dbReference type="InterPro" id="IPR058031">
    <property type="entry name" value="AAA_lid_NorR"/>
</dbReference>
<dbReference type="SUPFAM" id="SSF46689">
    <property type="entry name" value="Homeodomain-like"/>
    <property type="match status" value="1"/>
</dbReference>
<dbReference type="PROSITE" id="PS50045">
    <property type="entry name" value="SIGMA54_INTERACT_4"/>
    <property type="match status" value="1"/>
</dbReference>
<proteinExistence type="predicted"/>
<dbReference type="Pfam" id="PF02954">
    <property type="entry name" value="HTH_8"/>
    <property type="match status" value="1"/>
</dbReference>
<keyword evidence="4" id="KW-0238">DNA-binding</keyword>
<dbReference type="PANTHER" id="PTHR32071">
    <property type="entry name" value="TRANSCRIPTIONAL REGULATORY PROTEIN"/>
    <property type="match status" value="1"/>
</dbReference>
<dbReference type="InterPro" id="IPR003593">
    <property type="entry name" value="AAA+_ATPase"/>
</dbReference>
<dbReference type="Gene3D" id="3.30.450.40">
    <property type="match status" value="1"/>
</dbReference>
<dbReference type="GO" id="GO:0005524">
    <property type="term" value="F:ATP binding"/>
    <property type="evidence" value="ECO:0007669"/>
    <property type="project" value="UniProtKB-KW"/>
</dbReference>
<dbReference type="InterPro" id="IPR003018">
    <property type="entry name" value="GAF"/>
</dbReference>
<evidence type="ECO:0000256" key="1">
    <source>
        <dbReference type="ARBA" id="ARBA00022741"/>
    </source>
</evidence>
<dbReference type="Pfam" id="PF01590">
    <property type="entry name" value="GAF"/>
    <property type="match status" value="1"/>
</dbReference>
<organism evidence="7 8">
    <name type="scientific">candidate division TA06 bacterium DG_26</name>
    <dbReference type="NCBI Taxonomy" id="1703771"/>
    <lineage>
        <taxon>Bacteria</taxon>
        <taxon>Bacteria division TA06</taxon>
    </lineage>
</organism>
<reference evidence="7 8" key="1">
    <citation type="journal article" date="2015" name="Microbiome">
        <title>Genomic resolution of linkages in carbon, nitrogen, and sulfur cycling among widespread estuary sediment bacteria.</title>
        <authorList>
            <person name="Baker B.J."/>
            <person name="Lazar C.S."/>
            <person name="Teske A.P."/>
            <person name="Dick G.J."/>
        </authorList>
    </citation>
    <scope>NUCLEOTIDE SEQUENCE [LARGE SCALE GENOMIC DNA]</scope>
    <source>
        <strain evidence="7">DG_26</strain>
    </source>
</reference>
<evidence type="ECO:0000259" key="6">
    <source>
        <dbReference type="PROSITE" id="PS50045"/>
    </source>
</evidence>
<name>A0A0S7WG97_UNCT6</name>
<dbReference type="InterPro" id="IPR009057">
    <property type="entry name" value="Homeodomain-like_sf"/>
</dbReference>
<accession>A0A0S7WG97</accession>
<feature type="domain" description="Sigma-54 factor interaction" evidence="6">
    <location>
        <begin position="200"/>
        <end position="429"/>
    </location>
</feature>
<keyword evidence="2" id="KW-0067">ATP-binding</keyword>
<evidence type="ECO:0000256" key="4">
    <source>
        <dbReference type="ARBA" id="ARBA00023125"/>
    </source>
</evidence>
<dbReference type="PRINTS" id="PR01590">
    <property type="entry name" value="HTHFIS"/>
</dbReference>
<protein>
    <recommendedName>
        <fullName evidence="6">Sigma-54 factor interaction domain-containing protein</fullName>
    </recommendedName>
</protein>
<comment type="caution">
    <text evidence="7">The sequence shown here is derived from an EMBL/GenBank/DDBJ whole genome shotgun (WGS) entry which is preliminary data.</text>
</comment>
<keyword evidence="5" id="KW-0804">Transcription</keyword>
<dbReference type="InterPro" id="IPR002078">
    <property type="entry name" value="Sigma_54_int"/>
</dbReference>
<dbReference type="AlphaFoldDB" id="A0A0S7WG97"/>
<dbReference type="GO" id="GO:0006355">
    <property type="term" value="P:regulation of DNA-templated transcription"/>
    <property type="evidence" value="ECO:0007669"/>
    <property type="project" value="InterPro"/>
</dbReference>
<keyword evidence="3" id="KW-0805">Transcription regulation</keyword>
<dbReference type="Gene3D" id="1.10.10.60">
    <property type="entry name" value="Homeodomain-like"/>
    <property type="match status" value="1"/>
</dbReference>
<dbReference type="SUPFAM" id="SSF55781">
    <property type="entry name" value="GAF domain-like"/>
    <property type="match status" value="1"/>
</dbReference>
<sequence>MLDLISGSFLPAYSRVNQLNTLYDISRLVNSILDLDLLFSTTMELVIQLLNAERGVLLLLDPETRRLEVAAGKGMDKETIRDVTKLSRSIIARVAKKGEPIICMDALSDTRFKDRKSVILQKIRSLLCVPLKTNERVLGTIYVDSRLSDNVFREQDKDFLLALANLVAVAIDRARLHQKMEKETVNLKREVVKRYSFQGLVGKSEKMQEIYSLIEKVARTDSTVLLTGESGTGKDLAAMAIHLLSGRKDHPFVTVSCPSIPRDLLGSELFGHVKGAFTGATKNKKGLFEAANEGTIFLNEIADAPPAVQAGLLRVLEAGEIRRIGETRSRKVNVRVICATNKDLKRKIEENQFREDLYYRLNVVHIPLPPLRERREDIPLIADHFRRLQMKDLKRDIAPFNKEIIDFLCKHEWSGNVRELQNCIARTCAMADSNEIAVCDVSIEEEIPEKVGGLKEAKELFEIRRVLNALKQCGGNRTKAAELLGIRRQQLQ</sequence>
<evidence type="ECO:0000313" key="7">
    <source>
        <dbReference type="EMBL" id="KPJ49158.1"/>
    </source>
</evidence>
<feature type="non-terminal residue" evidence="7">
    <location>
        <position position="492"/>
    </location>
</feature>
<dbReference type="Gene3D" id="3.40.50.300">
    <property type="entry name" value="P-loop containing nucleotide triphosphate hydrolases"/>
    <property type="match status" value="1"/>
</dbReference>
<dbReference type="GO" id="GO:0043565">
    <property type="term" value="F:sequence-specific DNA binding"/>
    <property type="evidence" value="ECO:0007669"/>
    <property type="project" value="InterPro"/>
</dbReference>
<evidence type="ECO:0000313" key="8">
    <source>
        <dbReference type="Proteomes" id="UP000051124"/>
    </source>
</evidence>
<dbReference type="Pfam" id="PF00158">
    <property type="entry name" value="Sigma54_activat"/>
    <property type="match status" value="1"/>
</dbReference>
<dbReference type="FunFam" id="3.40.50.300:FF:000006">
    <property type="entry name" value="DNA-binding transcriptional regulator NtrC"/>
    <property type="match status" value="1"/>
</dbReference>
<dbReference type="InterPro" id="IPR002197">
    <property type="entry name" value="HTH_Fis"/>
</dbReference>
<dbReference type="EMBL" id="LIZT01000073">
    <property type="protein sequence ID" value="KPJ49158.1"/>
    <property type="molecule type" value="Genomic_DNA"/>
</dbReference>
<dbReference type="SUPFAM" id="SSF52540">
    <property type="entry name" value="P-loop containing nucleoside triphosphate hydrolases"/>
    <property type="match status" value="1"/>
</dbReference>
<evidence type="ECO:0000256" key="2">
    <source>
        <dbReference type="ARBA" id="ARBA00022840"/>
    </source>
</evidence>
<dbReference type="Proteomes" id="UP000051124">
    <property type="component" value="Unassembled WGS sequence"/>
</dbReference>
<dbReference type="InterPro" id="IPR027417">
    <property type="entry name" value="P-loop_NTPase"/>
</dbReference>
<evidence type="ECO:0000256" key="3">
    <source>
        <dbReference type="ARBA" id="ARBA00023015"/>
    </source>
</evidence>